<reference evidence="1" key="1">
    <citation type="submission" date="2021-01" db="EMBL/GenBank/DDBJ databases">
        <authorList>
            <person name="Corre E."/>
            <person name="Pelletier E."/>
            <person name="Niang G."/>
            <person name="Scheremetjew M."/>
            <person name="Finn R."/>
            <person name="Kale V."/>
            <person name="Holt S."/>
            <person name="Cochrane G."/>
            <person name="Meng A."/>
            <person name="Brown T."/>
            <person name="Cohen L."/>
        </authorList>
    </citation>
    <scope>NUCLEOTIDE SEQUENCE</scope>
    <source>
        <strain evidence="1">CCMP147</strain>
    </source>
</reference>
<organism evidence="1">
    <name type="scientific">Pseudictyota dubia</name>
    <dbReference type="NCBI Taxonomy" id="2749911"/>
    <lineage>
        <taxon>Eukaryota</taxon>
        <taxon>Sar</taxon>
        <taxon>Stramenopiles</taxon>
        <taxon>Ochrophyta</taxon>
        <taxon>Bacillariophyta</taxon>
        <taxon>Mediophyceae</taxon>
        <taxon>Biddulphiophycidae</taxon>
        <taxon>Eupodiscales</taxon>
        <taxon>Odontellaceae</taxon>
        <taxon>Pseudictyota</taxon>
    </lineage>
</organism>
<proteinExistence type="predicted"/>
<dbReference type="Gene3D" id="3.50.50.60">
    <property type="entry name" value="FAD/NAD(P)-binding domain"/>
    <property type="match status" value="1"/>
</dbReference>
<dbReference type="AlphaFoldDB" id="A0A7R9ZH01"/>
<name>A0A7R9ZH01_9STRA</name>
<sequence length="555" mass="61137">MCQVTEETAPVTKVMHESAPLEADYLVIGMGTAGMSFVDTLLTLDAAATVIMVDRNSRPGGHWTTAYPFVRLHQPSCNYGVNSLPLGKVRNSKGDEKFDIHDRATGREVAQYYERVADHFRQSGRVQLIFNSEHEESDDGDHTITNLSTGEVTAVSIGRKVVKIHTNLLVPSMRDGPPFDVHPAAKVVPVNDLPTQVKSGKYGKYVVIGAGKTGLDSITHLLQNGVDQSKITWVISRDVWYFLRDGYIREGKSYWQNASRLFTPLGKASTIKDAFLAYEKDGIMGRLDPINRPFPEVFKGATIDTSELEGFRTVKNVVRMGRVTSITNNSINLEQGSIQLSATDTLFVDCMADLDGSFYGYDFDEKFQVFEPGRINLGPLCTVFNPSFSSAIIAYIETTFVEDDGMKNSLLYFPRGKHATPTPSAFFGMLFAQMKTIEALGKYPPAMKFVLNSRTNADAPLHHGGTIKFLWGMFGPHQIAKKGNAFAKKVEKGGFADVQDCFGHGRPVPEADALKAKKNKGGNNKSKKMAVSYPPKAEAKKRIGFNCCTTINAVQ</sequence>
<accession>A0A7R9ZH01</accession>
<dbReference type="InterPro" id="IPR036188">
    <property type="entry name" value="FAD/NAD-bd_sf"/>
</dbReference>
<protein>
    <submittedName>
        <fullName evidence="1">Uncharacterized protein</fullName>
    </submittedName>
</protein>
<dbReference type="EMBL" id="HBED01049540">
    <property type="protein sequence ID" value="CAD8326576.1"/>
    <property type="molecule type" value="Transcribed_RNA"/>
</dbReference>
<evidence type="ECO:0000313" key="1">
    <source>
        <dbReference type="EMBL" id="CAD8326576.1"/>
    </source>
</evidence>
<gene>
    <name evidence="1" type="ORF">TDUB1175_LOCUS24996</name>
</gene>
<dbReference type="SUPFAM" id="SSF51905">
    <property type="entry name" value="FAD/NAD(P)-binding domain"/>
    <property type="match status" value="1"/>
</dbReference>